<geneLocation type="plasmid" evidence="1 2">
    <name>unnamed1</name>
</geneLocation>
<accession>A0ABY9K144</accession>
<proteinExistence type="predicted"/>
<dbReference type="EMBL" id="CP129014">
    <property type="protein sequence ID" value="WLR44428.1"/>
    <property type="molecule type" value="Genomic_DNA"/>
</dbReference>
<dbReference type="Proteomes" id="UP001197974">
    <property type="component" value="Plasmid unnamed1"/>
</dbReference>
<gene>
    <name evidence="1" type="ORF">LC087_18775</name>
</gene>
<name>A0ABY9K144_9BACI</name>
<reference evidence="1 2" key="1">
    <citation type="submission" date="2023-06" db="EMBL/GenBank/DDBJ databases">
        <title>Five Gram-positive bacteria isolated from mangrove sediments in Shenzhen, Guangdong, China.</title>
        <authorList>
            <person name="Yu S."/>
            <person name="Zheng W."/>
            <person name="Huang Y."/>
        </authorList>
    </citation>
    <scope>NUCLEOTIDE SEQUENCE [LARGE SCALE GENOMIC DNA]</scope>
    <source>
        <strain evidence="1 2">SaN35-3</strain>
        <plasmid evidence="1 2">unnamed1</plasmid>
    </source>
</reference>
<keyword evidence="2" id="KW-1185">Reference proteome</keyword>
<evidence type="ECO:0000313" key="1">
    <source>
        <dbReference type="EMBL" id="WLR44428.1"/>
    </source>
</evidence>
<protein>
    <submittedName>
        <fullName evidence="1">Uncharacterized protein</fullName>
    </submittedName>
</protein>
<organism evidence="1 2">
    <name type="scientific">Bacillus carboniphilus</name>
    <dbReference type="NCBI Taxonomy" id="86663"/>
    <lineage>
        <taxon>Bacteria</taxon>
        <taxon>Bacillati</taxon>
        <taxon>Bacillota</taxon>
        <taxon>Bacilli</taxon>
        <taxon>Bacillales</taxon>
        <taxon>Bacillaceae</taxon>
        <taxon>Bacillus</taxon>
    </lineage>
</organism>
<keyword evidence="1" id="KW-0614">Plasmid</keyword>
<sequence>MGEVSELIKYSSHAMKIDKHIGGQDIKLDDLLEDMESKGYDVTKVLDALNEGIEKEQA</sequence>
<dbReference type="RefSeq" id="WP_226540713.1">
    <property type="nucleotide sequence ID" value="NZ_CP129014.1"/>
</dbReference>
<evidence type="ECO:0000313" key="2">
    <source>
        <dbReference type="Proteomes" id="UP001197974"/>
    </source>
</evidence>